<dbReference type="Gene3D" id="2.60.40.420">
    <property type="entry name" value="Cupredoxins - blue copper proteins"/>
    <property type="match status" value="1"/>
</dbReference>
<dbReference type="PANTHER" id="PTHR33021">
    <property type="entry name" value="BLUE COPPER PROTEIN"/>
    <property type="match status" value="1"/>
</dbReference>
<sequence length="249" mass="25266">MERSRVAAGFLLMILALCCVVPISATDYTVGDSTGWTTNSDYSTWTRGKTFAVGDNLVFNYGGGHTVDEVTSSDYNSCTVGNSLSTDSSGATKITLKTPGSHYFICGAVGHCSNGMKLAVNVAGKASQSPSPSPSPSPSTPTTPSISTSPIPSISPSTSPTTPSTSTSPIPSISPSTSPSSSISPSTTTTTTSPSSSISPSTTNPTTISPSTTTRSTSSSTNSSPPTLSSPIAILFTCVAVLKLLLFLN</sequence>
<keyword evidence="4" id="KW-0472">Membrane</keyword>
<dbReference type="Proteomes" id="UP001141806">
    <property type="component" value="Unassembled WGS sequence"/>
</dbReference>
<dbReference type="SUPFAM" id="SSF49503">
    <property type="entry name" value="Cupredoxins"/>
    <property type="match status" value="1"/>
</dbReference>
<dbReference type="CDD" id="cd04216">
    <property type="entry name" value="Phytocyanin"/>
    <property type="match status" value="1"/>
</dbReference>
<evidence type="ECO:0000313" key="8">
    <source>
        <dbReference type="Proteomes" id="UP001141806"/>
    </source>
</evidence>
<dbReference type="GO" id="GO:0005886">
    <property type="term" value="C:plasma membrane"/>
    <property type="evidence" value="ECO:0007669"/>
    <property type="project" value="TreeGrafter"/>
</dbReference>
<dbReference type="PROSITE" id="PS51485">
    <property type="entry name" value="PHYTOCYANIN"/>
    <property type="match status" value="1"/>
</dbReference>
<comment type="caution">
    <text evidence="7">The sequence shown here is derived from an EMBL/GenBank/DDBJ whole genome shotgun (WGS) entry which is preliminary data.</text>
</comment>
<dbReference type="AlphaFoldDB" id="A0A9Q0GSZ0"/>
<keyword evidence="5" id="KW-0732">Signal</keyword>
<dbReference type="GO" id="GO:0009055">
    <property type="term" value="F:electron transfer activity"/>
    <property type="evidence" value="ECO:0007669"/>
    <property type="project" value="InterPro"/>
</dbReference>
<evidence type="ECO:0000313" key="7">
    <source>
        <dbReference type="EMBL" id="KAJ4951895.1"/>
    </source>
</evidence>
<dbReference type="InterPro" id="IPR039391">
    <property type="entry name" value="Phytocyanin-like"/>
</dbReference>
<keyword evidence="4" id="KW-1133">Transmembrane helix</keyword>
<accession>A0A9Q0GSZ0</accession>
<evidence type="ECO:0000256" key="2">
    <source>
        <dbReference type="ARBA" id="ARBA00023180"/>
    </source>
</evidence>
<dbReference type="GO" id="GO:0046872">
    <property type="term" value="F:metal ion binding"/>
    <property type="evidence" value="ECO:0007669"/>
    <property type="project" value="UniProtKB-KW"/>
</dbReference>
<feature type="domain" description="Phytocyanin" evidence="6">
    <location>
        <begin position="26"/>
        <end position="124"/>
    </location>
</feature>
<keyword evidence="4" id="KW-0812">Transmembrane</keyword>
<evidence type="ECO:0000256" key="5">
    <source>
        <dbReference type="SAM" id="SignalP"/>
    </source>
</evidence>
<proteinExistence type="predicted"/>
<organism evidence="7 8">
    <name type="scientific">Protea cynaroides</name>
    <dbReference type="NCBI Taxonomy" id="273540"/>
    <lineage>
        <taxon>Eukaryota</taxon>
        <taxon>Viridiplantae</taxon>
        <taxon>Streptophyta</taxon>
        <taxon>Embryophyta</taxon>
        <taxon>Tracheophyta</taxon>
        <taxon>Spermatophyta</taxon>
        <taxon>Magnoliopsida</taxon>
        <taxon>Proteales</taxon>
        <taxon>Proteaceae</taxon>
        <taxon>Protea</taxon>
    </lineage>
</organism>
<feature type="chain" id="PRO_5040449004" description="Phytocyanin domain-containing protein" evidence="5">
    <location>
        <begin position="26"/>
        <end position="249"/>
    </location>
</feature>
<feature type="region of interest" description="Disordered" evidence="3">
    <location>
        <begin position="123"/>
        <end position="227"/>
    </location>
</feature>
<feature type="compositionally biased region" description="Pro residues" evidence="3">
    <location>
        <begin position="131"/>
        <end position="141"/>
    </location>
</feature>
<dbReference type="Pfam" id="PF02298">
    <property type="entry name" value="Cu_bind_like"/>
    <property type="match status" value="1"/>
</dbReference>
<feature type="transmembrane region" description="Helical" evidence="4">
    <location>
        <begin position="228"/>
        <end position="248"/>
    </location>
</feature>
<evidence type="ECO:0000256" key="1">
    <source>
        <dbReference type="ARBA" id="ARBA00022723"/>
    </source>
</evidence>
<reference evidence="7" key="1">
    <citation type="journal article" date="2023" name="Plant J.">
        <title>The genome of the king protea, Protea cynaroides.</title>
        <authorList>
            <person name="Chang J."/>
            <person name="Duong T.A."/>
            <person name="Schoeman C."/>
            <person name="Ma X."/>
            <person name="Roodt D."/>
            <person name="Barker N."/>
            <person name="Li Z."/>
            <person name="Van de Peer Y."/>
            <person name="Mizrachi E."/>
        </authorList>
    </citation>
    <scope>NUCLEOTIDE SEQUENCE</scope>
    <source>
        <tissue evidence="7">Young leaves</tissue>
    </source>
</reference>
<dbReference type="InterPro" id="IPR003245">
    <property type="entry name" value="Phytocyanin_dom"/>
</dbReference>
<dbReference type="InterPro" id="IPR008972">
    <property type="entry name" value="Cupredoxin"/>
</dbReference>
<feature type="signal peptide" evidence="5">
    <location>
        <begin position="1"/>
        <end position="25"/>
    </location>
</feature>
<evidence type="ECO:0000256" key="3">
    <source>
        <dbReference type="SAM" id="MobiDB-lite"/>
    </source>
</evidence>
<keyword evidence="8" id="KW-1185">Reference proteome</keyword>
<dbReference type="FunFam" id="2.60.40.420:FF:000003">
    <property type="entry name" value="Blue copper"/>
    <property type="match status" value="1"/>
</dbReference>
<evidence type="ECO:0000259" key="6">
    <source>
        <dbReference type="PROSITE" id="PS51485"/>
    </source>
</evidence>
<name>A0A9Q0GSZ0_9MAGN</name>
<gene>
    <name evidence="7" type="ORF">NE237_028727</name>
</gene>
<dbReference type="PANTHER" id="PTHR33021:SF193">
    <property type="entry name" value="OS06G0218600 PROTEIN"/>
    <property type="match status" value="1"/>
</dbReference>
<dbReference type="OrthoDB" id="206968at2759"/>
<evidence type="ECO:0000256" key="4">
    <source>
        <dbReference type="SAM" id="Phobius"/>
    </source>
</evidence>
<keyword evidence="1" id="KW-0479">Metal-binding</keyword>
<feature type="compositionally biased region" description="Low complexity" evidence="3">
    <location>
        <begin position="142"/>
        <end position="227"/>
    </location>
</feature>
<dbReference type="EMBL" id="JAMYWD010000012">
    <property type="protein sequence ID" value="KAJ4951895.1"/>
    <property type="molecule type" value="Genomic_DNA"/>
</dbReference>
<protein>
    <recommendedName>
        <fullName evidence="6">Phytocyanin domain-containing protein</fullName>
    </recommendedName>
</protein>
<keyword evidence="2" id="KW-0325">Glycoprotein</keyword>